<evidence type="ECO:0000256" key="1">
    <source>
        <dbReference type="SAM" id="MobiDB-lite"/>
    </source>
</evidence>
<feature type="region of interest" description="Disordered" evidence="1">
    <location>
        <begin position="128"/>
        <end position="151"/>
    </location>
</feature>
<gene>
    <name evidence="2" type="ORF">GALL_117850</name>
</gene>
<sequence length="151" mass="16907">MNQRDLILNHLCSRIFERNDFESAEALIDAINMASSIPSETQWRKRKDAFNQIGEKAPMKNGGYCLTYEEVPSFLNTETDAFVEAMKSEAASKQMVGATVKSPESLQQPHRFSSVVRNDTKAHLAVFRDSRSASQAGDQVREHLGMKPSAK</sequence>
<dbReference type="EMBL" id="MLJW01000046">
    <property type="protein sequence ID" value="OIR05988.1"/>
    <property type="molecule type" value="Genomic_DNA"/>
</dbReference>
<protein>
    <submittedName>
        <fullName evidence="2">Uncharacterized protein</fullName>
    </submittedName>
</protein>
<organism evidence="2">
    <name type="scientific">mine drainage metagenome</name>
    <dbReference type="NCBI Taxonomy" id="410659"/>
    <lineage>
        <taxon>unclassified sequences</taxon>
        <taxon>metagenomes</taxon>
        <taxon>ecological metagenomes</taxon>
    </lineage>
</organism>
<comment type="caution">
    <text evidence="2">The sequence shown here is derived from an EMBL/GenBank/DDBJ whole genome shotgun (WGS) entry which is preliminary data.</text>
</comment>
<name>A0A1J5SWL9_9ZZZZ</name>
<evidence type="ECO:0000313" key="2">
    <source>
        <dbReference type="EMBL" id="OIR05988.1"/>
    </source>
</evidence>
<reference evidence="2" key="1">
    <citation type="submission" date="2016-10" db="EMBL/GenBank/DDBJ databases">
        <title>Sequence of Gallionella enrichment culture.</title>
        <authorList>
            <person name="Poehlein A."/>
            <person name="Muehling M."/>
            <person name="Daniel R."/>
        </authorList>
    </citation>
    <scope>NUCLEOTIDE SEQUENCE</scope>
</reference>
<accession>A0A1J5SWL9</accession>
<proteinExistence type="predicted"/>
<dbReference type="AlphaFoldDB" id="A0A1J5SWL9"/>